<evidence type="ECO:0000256" key="2">
    <source>
        <dbReference type="ARBA" id="ARBA00004651"/>
    </source>
</evidence>
<dbReference type="GO" id="GO:0051073">
    <property type="term" value="F:adenosylcobinamide-GDP ribazoletransferase activity"/>
    <property type="evidence" value="ECO:0007669"/>
    <property type="project" value="UniProtKB-UniRule"/>
</dbReference>
<evidence type="ECO:0000313" key="20">
    <source>
        <dbReference type="EMBL" id="SDN59493.1"/>
    </source>
</evidence>
<evidence type="ECO:0000313" key="21">
    <source>
        <dbReference type="Proteomes" id="UP000183376"/>
    </source>
</evidence>
<dbReference type="GO" id="GO:0008818">
    <property type="term" value="F:cobalamin 5'-phosphate synthase activity"/>
    <property type="evidence" value="ECO:0007669"/>
    <property type="project" value="UniProtKB-UniRule"/>
</dbReference>
<feature type="transmembrane region" description="Helical" evidence="19">
    <location>
        <begin position="164"/>
        <end position="187"/>
    </location>
</feature>
<keyword evidence="8 19" id="KW-0169">Cobalamin biosynthesis</keyword>
<dbReference type="AlphaFoldDB" id="A0A1H0CNR8"/>
<keyword evidence="11 19" id="KW-0460">Magnesium</keyword>
<dbReference type="Proteomes" id="UP000183376">
    <property type="component" value="Chromosome I"/>
</dbReference>
<dbReference type="PANTHER" id="PTHR34148">
    <property type="entry name" value="ADENOSYLCOBINAMIDE-GDP RIBAZOLETRANSFERASE"/>
    <property type="match status" value="1"/>
</dbReference>
<keyword evidence="7 19" id="KW-1003">Cell membrane</keyword>
<comment type="function">
    <text evidence="14 19">Joins adenosylcobinamide-GDP and alpha-ribazole to generate adenosylcobalamin (Ado-cobalamin). Also synthesizes adenosylcobalamin 5'-phosphate from adenosylcobinamide-GDP and alpha-ribazole 5'-phosphate.</text>
</comment>
<dbReference type="EC" id="2.7.8.26" evidence="5 19"/>
<dbReference type="PANTHER" id="PTHR34148:SF1">
    <property type="entry name" value="ADENOSYLCOBINAMIDE-GDP RIBAZOLETRANSFERASE"/>
    <property type="match status" value="1"/>
</dbReference>
<evidence type="ECO:0000256" key="6">
    <source>
        <dbReference type="ARBA" id="ARBA00015850"/>
    </source>
</evidence>
<evidence type="ECO:0000256" key="10">
    <source>
        <dbReference type="ARBA" id="ARBA00022692"/>
    </source>
</evidence>
<feature type="transmembrane region" description="Helical" evidence="19">
    <location>
        <begin position="193"/>
        <end position="213"/>
    </location>
</feature>
<feature type="transmembrane region" description="Helical" evidence="19">
    <location>
        <begin position="134"/>
        <end position="152"/>
    </location>
</feature>
<evidence type="ECO:0000256" key="19">
    <source>
        <dbReference type="HAMAP-Rule" id="MF_00719"/>
    </source>
</evidence>
<name>A0A1H0CNR8_ALLAB</name>
<evidence type="ECO:0000256" key="5">
    <source>
        <dbReference type="ARBA" id="ARBA00013200"/>
    </source>
</evidence>
<comment type="catalytic activity">
    <reaction evidence="18 19">
        <text>alpha-ribazole 5'-phosphate + adenosylcob(III)inamide-GDP = adenosylcob(III)alamin 5'-phosphate + GMP + H(+)</text>
        <dbReference type="Rhea" id="RHEA:23560"/>
        <dbReference type="ChEBI" id="CHEBI:15378"/>
        <dbReference type="ChEBI" id="CHEBI:57918"/>
        <dbReference type="ChEBI" id="CHEBI:58115"/>
        <dbReference type="ChEBI" id="CHEBI:60487"/>
        <dbReference type="ChEBI" id="CHEBI:60493"/>
        <dbReference type="EC" id="2.7.8.26"/>
    </reaction>
</comment>
<comment type="pathway">
    <text evidence="3 19">Cofactor biosynthesis; adenosylcobalamin biosynthesis; adenosylcobalamin from cob(II)yrinate a,c-diamide: step 7/7.</text>
</comment>
<keyword evidence="21" id="KW-1185">Reference proteome</keyword>
<keyword evidence="10 19" id="KW-0812">Transmembrane</keyword>
<feature type="transmembrane region" description="Helical" evidence="19">
    <location>
        <begin position="42"/>
        <end position="71"/>
    </location>
</feature>
<accession>A0A1H0CNR8</accession>
<protein>
    <recommendedName>
        <fullName evidence="6 19">Adenosylcobinamide-GDP ribazoletransferase</fullName>
        <ecNumber evidence="5 19">2.7.8.26</ecNumber>
    </recommendedName>
    <alternativeName>
        <fullName evidence="16 19">Cobalamin synthase</fullName>
    </alternativeName>
    <alternativeName>
        <fullName evidence="15 19">Cobalamin-5'-phosphate synthase</fullName>
    </alternativeName>
</protein>
<dbReference type="HAMAP" id="MF_00719">
    <property type="entry name" value="CobS"/>
    <property type="match status" value="1"/>
</dbReference>
<evidence type="ECO:0000256" key="18">
    <source>
        <dbReference type="ARBA" id="ARBA00049504"/>
    </source>
</evidence>
<proteinExistence type="inferred from homology"/>
<evidence type="ECO:0000256" key="15">
    <source>
        <dbReference type="ARBA" id="ARBA00032605"/>
    </source>
</evidence>
<dbReference type="eggNOG" id="COG0368">
    <property type="taxonomic scope" value="Bacteria"/>
</dbReference>
<keyword evidence="9 19" id="KW-0808">Transferase</keyword>
<evidence type="ECO:0000256" key="9">
    <source>
        <dbReference type="ARBA" id="ARBA00022679"/>
    </source>
</evidence>
<dbReference type="RefSeq" id="WP_030428711.1">
    <property type="nucleotide sequence ID" value="NZ_JOEF01000004.1"/>
</dbReference>
<organism evidence="20 21">
    <name type="scientific">Allokutzneria albata</name>
    <name type="common">Kibdelosporangium albatum</name>
    <dbReference type="NCBI Taxonomy" id="211114"/>
    <lineage>
        <taxon>Bacteria</taxon>
        <taxon>Bacillati</taxon>
        <taxon>Actinomycetota</taxon>
        <taxon>Actinomycetes</taxon>
        <taxon>Pseudonocardiales</taxon>
        <taxon>Pseudonocardiaceae</taxon>
        <taxon>Allokutzneria</taxon>
    </lineage>
</organism>
<keyword evidence="12 19" id="KW-1133">Transmembrane helix</keyword>
<evidence type="ECO:0000256" key="17">
    <source>
        <dbReference type="ARBA" id="ARBA00048623"/>
    </source>
</evidence>
<evidence type="ECO:0000256" key="14">
    <source>
        <dbReference type="ARBA" id="ARBA00025228"/>
    </source>
</evidence>
<comment type="similarity">
    <text evidence="4 19">Belongs to the CobS family.</text>
</comment>
<dbReference type="UniPathway" id="UPA00148">
    <property type="reaction ID" value="UER00238"/>
</dbReference>
<evidence type="ECO:0000256" key="3">
    <source>
        <dbReference type="ARBA" id="ARBA00004663"/>
    </source>
</evidence>
<comment type="catalytic activity">
    <reaction evidence="17 19">
        <text>alpha-ribazole + adenosylcob(III)inamide-GDP = adenosylcob(III)alamin + GMP + H(+)</text>
        <dbReference type="Rhea" id="RHEA:16049"/>
        <dbReference type="ChEBI" id="CHEBI:10329"/>
        <dbReference type="ChEBI" id="CHEBI:15378"/>
        <dbReference type="ChEBI" id="CHEBI:18408"/>
        <dbReference type="ChEBI" id="CHEBI:58115"/>
        <dbReference type="ChEBI" id="CHEBI:60487"/>
        <dbReference type="EC" id="2.7.8.26"/>
    </reaction>
</comment>
<evidence type="ECO:0000256" key="7">
    <source>
        <dbReference type="ARBA" id="ARBA00022475"/>
    </source>
</evidence>
<dbReference type="STRING" id="211114.SAMN04489726_7330"/>
<evidence type="ECO:0000256" key="13">
    <source>
        <dbReference type="ARBA" id="ARBA00023136"/>
    </source>
</evidence>
<gene>
    <name evidence="19" type="primary">cobS</name>
    <name evidence="20" type="ORF">SAMN04489726_7330</name>
</gene>
<dbReference type="InterPro" id="IPR003805">
    <property type="entry name" value="CobS"/>
</dbReference>
<evidence type="ECO:0000256" key="16">
    <source>
        <dbReference type="ARBA" id="ARBA00032853"/>
    </source>
</evidence>
<reference evidence="20 21" key="1">
    <citation type="submission" date="2016-10" db="EMBL/GenBank/DDBJ databases">
        <authorList>
            <person name="de Groot N.N."/>
        </authorList>
    </citation>
    <scope>NUCLEOTIDE SEQUENCE [LARGE SCALE GENOMIC DNA]</scope>
    <source>
        <strain evidence="20 21">DSM 44149</strain>
    </source>
</reference>
<evidence type="ECO:0000256" key="12">
    <source>
        <dbReference type="ARBA" id="ARBA00022989"/>
    </source>
</evidence>
<evidence type="ECO:0000256" key="1">
    <source>
        <dbReference type="ARBA" id="ARBA00001946"/>
    </source>
</evidence>
<dbReference type="EMBL" id="LT629701">
    <property type="protein sequence ID" value="SDN59493.1"/>
    <property type="molecule type" value="Genomic_DNA"/>
</dbReference>
<comment type="subcellular location">
    <subcellularLocation>
        <location evidence="2 19">Cell membrane</location>
        <topology evidence="2 19">Multi-pass membrane protein</topology>
    </subcellularLocation>
</comment>
<dbReference type="OrthoDB" id="9794223at2"/>
<keyword evidence="13 19" id="KW-0472">Membrane</keyword>
<evidence type="ECO:0000256" key="4">
    <source>
        <dbReference type="ARBA" id="ARBA00010561"/>
    </source>
</evidence>
<comment type="cofactor">
    <cofactor evidence="1 19">
        <name>Mg(2+)</name>
        <dbReference type="ChEBI" id="CHEBI:18420"/>
    </cofactor>
</comment>
<feature type="transmembrane region" description="Helical" evidence="19">
    <location>
        <begin position="225"/>
        <end position="243"/>
    </location>
</feature>
<evidence type="ECO:0000256" key="11">
    <source>
        <dbReference type="ARBA" id="ARBA00022842"/>
    </source>
</evidence>
<evidence type="ECO:0000256" key="8">
    <source>
        <dbReference type="ARBA" id="ARBA00022573"/>
    </source>
</evidence>
<dbReference type="GO" id="GO:0009236">
    <property type="term" value="P:cobalamin biosynthetic process"/>
    <property type="evidence" value="ECO:0007669"/>
    <property type="project" value="UniProtKB-UniRule"/>
</dbReference>
<dbReference type="GO" id="GO:0005886">
    <property type="term" value="C:plasma membrane"/>
    <property type="evidence" value="ECO:0007669"/>
    <property type="project" value="UniProtKB-SubCell"/>
</dbReference>
<dbReference type="Pfam" id="PF02654">
    <property type="entry name" value="CobS"/>
    <property type="match status" value="1"/>
</dbReference>
<feature type="transmembrane region" description="Helical" evidence="19">
    <location>
        <begin position="106"/>
        <end position="128"/>
    </location>
</feature>
<sequence>MRGLRLAFSLLSVLPARVDDVDRETAGRAITAAPLVGLVLGAAAAGTAVGAVAVGLAPLLVGVLVVGLLALATRGMHVDGLGDVADGLGCYGPPEKALKVMHDPAAGPFAVVALIVNLGVQAAAISALLAQNRWGAIVIAVVAGRIAFGWGCRRGVPPAQQKGLGALVAGTQPLAIPVIWTVLLAAASLTVHLWLGPLAVLAATAAVLGLLAHTTKRFGGVNGDVLGACCEVATTVALVVLSAKQIF</sequence>